<dbReference type="STRING" id="1392877.SAMN05216221_0676"/>
<evidence type="ECO:0000313" key="3">
    <source>
        <dbReference type="Proteomes" id="UP000243359"/>
    </source>
</evidence>
<keyword evidence="3" id="KW-1185">Reference proteome</keyword>
<name>A0A1H1N1S1_9PSED</name>
<dbReference type="Proteomes" id="UP000243359">
    <property type="component" value="Chromosome I"/>
</dbReference>
<evidence type="ECO:0000256" key="1">
    <source>
        <dbReference type="SAM" id="Phobius"/>
    </source>
</evidence>
<keyword evidence="1" id="KW-1133">Transmembrane helix</keyword>
<accession>A0A1H1N1S1</accession>
<evidence type="ECO:0000313" key="2">
    <source>
        <dbReference type="EMBL" id="SDR92808.1"/>
    </source>
</evidence>
<protein>
    <submittedName>
        <fullName evidence="2">Uncharacterized protein</fullName>
    </submittedName>
</protein>
<gene>
    <name evidence="2" type="ORF">SAMN05216221_0676</name>
</gene>
<feature type="transmembrane region" description="Helical" evidence="1">
    <location>
        <begin position="45"/>
        <end position="68"/>
    </location>
</feature>
<dbReference type="RefSeq" id="WP_090347613.1">
    <property type="nucleotide sequence ID" value="NZ_LT629751.1"/>
</dbReference>
<dbReference type="AlphaFoldDB" id="A0A1H1N1S1"/>
<keyword evidence="1" id="KW-0812">Transmembrane</keyword>
<dbReference type="EMBL" id="LT629751">
    <property type="protein sequence ID" value="SDR92808.1"/>
    <property type="molecule type" value="Genomic_DNA"/>
</dbReference>
<organism evidence="2 3">
    <name type="scientific">Pseudomonas oryzae</name>
    <dbReference type="NCBI Taxonomy" id="1392877"/>
    <lineage>
        <taxon>Bacteria</taxon>
        <taxon>Pseudomonadati</taxon>
        <taxon>Pseudomonadota</taxon>
        <taxon>Gammaproteobacteria</taxon>
        <taxon>Pseudomonadales</taxon>
        <taxon>Pseudomonadaceae</taxon>
        <taxon>Pseudomonas</taxon>
    </lineage>
</organism>
<keyword evidence="1" id="KW-0472">Membrane</keyword>
<proteinExistence type="predicted"/>
<reference evidence="3" key="1">
    <citation type="submission" date="2016-10" db="EMBL/GenBank/DDBJ databases">
        <authorList>
            <person name="Varghese N."/>
            <person name="Submissions S."/>
        </authorList>
    </citation>
    <scope>NUCLEOTIDE SEQUENCE [LARGE SCALE GENOMIC DNA]</scope>
    <source>
        <strain evidence="3">KCTC 32247</strain>
    </source>
</reference>
<sequence length="77" mass="8715">MKDKNKAQAWVRFVVMRHAIGLGLTTGLAIPLLNAYIRPAPGYDVLQALAFSVPFFVTAWSLFGVYMWRKDGQKTDR</sequence>